<protein>
    <submittedName>
        <fullName evidence="1">Uncharacterized protein</fullName>
    </submittedName>
</protein>
<sequence length="106" mass="11950">MFGKKKEKSPAALGFSLFNQEGERTAQHAAVSLPLNREAVLEKSIEFFQDPHPCAIHEGAVRMRMLGELEAYLKGKGLVRLSEMPDSLRHYLDLEAEYVYIALDEA</sequence>
<gene>
    <name evidence="1" type="ORF">L0P57_13015</name>
</gene>
<name>A0ABS9MM12_9FIRM</name>
<reference evidence="1 2" key="1">
    <citation type="submission" date="2022-01" db="EMBL/GenBank/DDBJ databases">
        <title>Collection of gut derived symbiotic bacterial strains cultured from healthy donors.</title>
        <authorList>
            <person name="Lin H."/>
            <person name="Kohout C."/>
            <person name="Waligurski E."/>
            <person name="Pamer E.G."/>
        </authorList>
    </citation>
    <scope>NUCLEOTIDE SEQUENCE [LARGE SCALE GENOMIC DNA]</scope>
    <source>
        <strain evidence="1 2">DFI.7.58</strain>
    </source>
</reference>
<evidence type="ECO:0000313" key="1">
    <source>
        <dbReference type="EMBL" id="MCG4611850.1"/>
    </source>
</evidence>
<accession>A0ABS9MM12</accession>
<organism evidence="1 2">
    <name type="scientific">Anaeromassilibacillus senegalensis</name>
    <dbReference type="NCBI Taxonomy" id="1673717"/>
    <lineage>
        <taxon>Bacteria</taxon>
        <taxon>Bacillati</taxon>
        <taxon>Bacillota</taxon>
        <taxon>Clostridia</taxon>
        <taxon>Eubacteriales</taxon>
        <taxon>Acutalibacteraceae</taxon>
        <taxon>Anaeromassilibacillus</taxon>
    </lineage>
</organism>
<keyword evidence="2" id="KW-1185">Reference proteome</keyword>
<dbReference type="EMBL" id="JAKNHQ010000024">
    <property type="protein sequence ID" value="MCG4611850.1"/>
    <property type="molecule type" value="Genomic_DNA"/>
</dbReference>
<evidence type="ECO:0000313" key="2">
    <source>
        <dbReference type="Proteomes" id="UP001298681"/>
    </source>
</evidence>
<proteinExistence type="predicted"/>
<comment type="caution">
    <text evidence="1">The sequence shown here is derived from an EMBL/GenBank/DDBJ whole genome shotgun (WGS) entry which is preliminary data.</text>
</comment>
<dbReference type="RefSeq" id="WP_087234235.1">
    <property type="nucleotide sequence ID" value="NZ_JAKNHQ010000024.1"/>
</dbReference>
<dbReference type="Proteomes" id="UP001298681">
    <property type="component" value="Unassembled WGS sequence"/>
</dbReference>